<dbReference type="Pfam" id="PF03372">
    <property type="entry name" value="Exo_endo_phos"/>
    <property type="match status" value="1"/>
</dbReference>
<name>A0A511RJI2_9DEIN</name>
<dbReference type="RefSeq" id="WP_147145839.1">
    <property type="nucleotide sequence ID" value="NZ_BJXN01000003.1"/>
</dbReference>
<dbReference type="OrthoDB" id="7616949at2"/>
<keyword evidence="2" id="KW-0378">Hydrolase</keyword>
<keyword evidence="2" id="KW-0540">Nuclease</keyword>
<dbReference type="Proteomes" id="UP000321827">
    <property type="component" value="Unassembled WGS sequence"/>
</dbReference>
<reference evidence="2 3" key="1">
    <citation type="submission" date="2019-07" db="EMBL/GenBank/DDBJ databases">
        <title>Whole genome shotgun sequence of Oceanithermus desulfurans NBRC 100063.</title>
        <authorList>
            <person name="Hosoyama A."/>
            <person name="Uohara A."/>
            <person name="Ohji S."/>
            <person name="Ichikawa N."/>
        </authorList>
    </citation>
    <scope>NUCLEOTIDE SEQUENCE [LARGE SCALE GENOMIC DNA]</scope>
    <source>
        <strain evidence="2 3">NBRC 100063</strain>
    </source>
</reference>
<keyword evidence="2" id="KW-0255">Endonuclease</keyword>
<organism evidence="2 3">
    <name type="scientific">Oceanithermus desulfurans NBRC 100063</name>
    <dbReference type="NCBI Taxonomy" id="1227550"/>
    <lineage>
        <taxon>Bacteria</taxon>
        <taxon>Thermotogati</taxon>
        <taxon>Deinococcota</taxon>
        <taxon>Deinococci</taxon>
        <taxon>Thermales</taxon>
        <taxon>Thermaceae</taxon>
        <taxon>Oceanithermus</taxon>
    </lineage>
</organism>
<protein>
    <submittedName>
        <fullName evidence="2">Endonuclease</fullName>
    </submittedName>
</protein>
<sequence length="354" mass="39161">MTILRRFFAALFGLVLLAALAFAGLVAWLWITDYRPQPVEPLAVQGQGSFGAPGGLSLLTWNIGYAGLGAEQDFFLDGGRHGWPARAEVERYLAGIAAYLKDRPADVVLLQEVDLSSRRSYGINEVLALARALPGYAFVLAKNYDVAFVPVPVARPMGRVKSGLMTLSRWRPSAAERHALPGRYGFLVQLVQLDRAFVLTRYPAADGRDWVVINTHNSAFDAGQLREQQLGYIKEVMTREYAKGNYVVVGGDWNLILPGVDPDTAFPHREPRPGFYLPFPADWTPAGWTWAYDAAAPTNRSVSRPWKAGENYVTVIDGFLVSPNVTVQEVRTEDLGFADTDHNPVRVRLSVGER</sequence>
<dbReference type="GO" id="GO:0004519">
    <property type="term" value="F:endonuclease activity"/>
    <property type="evidence" value="ECO:0007669"/>
    <property type="project" value="UniProtKB-KW"/>
</dbReference>
<evidence type="ECO:0000313" key="3">
    <source>
        <dbReference type="Proteomes" id="UP000321827"/>
    </source>
</evidence>
<dbReference type="EMBL" id="BJXN01000003">
    <property type="protein sequence ID" value="GEM89247.1"/>
    <property type="molecule type" value="Genomic_DNA"/>
</dbReference>
<accession>A0A511RJI2</accession>
<feature type="domain" description="Endonuclease/exonuclease/phosphatase" evidence="1">
    <location>
        <begin position="59"/>
        <end position="300"/>
    </location>
</feature>
<comment type="caution">
    <text evidence="2">The sequence shown here is derived from an EMBL/GenBank/DDBJ whole genome shotgun (WGS) entry which is preliminary data.</text>
</comment>
<dbReference type="GO" id="GO:0016020">
    <property type="term" value="C:membrane"/>
    <property type="evidence" value="ECO:0007669"/>
    <property type="project" value="GOC"/>
</dbReference>
<dbReference type="InterPro" id="IPR036691">
    <property type="entry name" value="Endo/exonu/phosph_ase_sf"/>
</dbReference>
<dbReference type="SUPFAM" id="SSF56219">
    <property type="entry name" value="DNase I-like"/>
    <property type="match status" value="1"/>
</dbReference>
<dbReference type="InterPro" id="IPR005135">
    <property type="entry name" value="Endo/exonuclease/phosphatase"/>
</dbReference>
<dbReference type="Gene3D" id="3.60.10.10">
    <property type="entry name" value="Endonuclease/exonuclease/phosphatase"/>
    <property type="match status" value="1"/>
</dbReference>
<evidence type="ECO:0000259" key="1">
    <source>
        <dbReference type="Pfam" id="PF03372"/>
    </source>
</evidence>
<gene>
    <name evidence="2" type="ORF">ODE01S_06810</name>
</gene>
<dbReference type="PANTHER" id="PTHR14859">
    <property type="entry name" value="CALCOFLUOR WHITE HYPERSENSITIVE PROTEIN PRECURSOR"/>
    <property type="match status" value="1"/>
</dbReference>
<dbReference type="PANTHER" id="PTHR14859:SF15">
    <property type="entry name" value="ENDONUCLEASE_EXONUCLEASE_PHOSPHATASE DOMAIN-CONTAINING PROTEIN"/>
    <property type="match status" value="1"/>
</dbReference>
<proteinExistence type="predicted"/>
<evidence type="ECO:0000313" key="2">
    <source>
        <dbReference type="EMBL" id="GEM89247.1"/>
    </source>
</evidence>
<dbReference type="GO" id="GO:0006506">
    <property type="term" value="P:GPI anchor biosynthetic process"/>
    <property type="evidence" value="ECO:0007669"/>
    <property type="project" value="TreeGrafter"/>
</dbReference>
<dbReference type="InterPro" id="IPR051916">
    <property type="entry name" value="GPI-anchor_lipid_remodeler"/>
</dbReference>
<dbReference type="AlphaFoldDB" id="A0A511RJI2"/>